<gene>
    <name evidence="2" type="ORF">EYF80_033031</name>
</gene>
<evidence type="ECO:0000313" key="3">
    <source>
        <dbReference type="Proteomes" id="UP000314294"/>
    </source>
</evidence>
<dbReference type="Proteomes" id="UP000314294">
    <property type="component" value="Unassembled WGS sequence"/>
</dbReference>
<evidence type="ECO:0000256" key="1">
    <source>
        <dbReference type="SAM" id="MobiDB-lite"/>
    </source>
</evidence>
<reference evidence="2 3" key="1">
    <citation type="submission" date="2019-03" db="EMBL/GenBank/DDBJ databases">
        <title>First draft genome of Liparis tanakae, snailfish: a comprehensive survey of snailfish specific genes.</title>
        <authorList>
            <person name="Kim W."/>
            <person name="Song I."/>
            <person name="Jeong J.-H."/>
            <person name="Kim D."/>
            <person name="Kim S."/>
            <person name="Ryu S."/>
            <person name="Song J.Y."/>
            <person name="Lee S.K."/>
        </authorList>
    </citation>
    <scope>NUCLEOTIDE SEQUENCE [LARGE SCALE GENOMIC DNA]</scope>
    <source>
        <tissue evidence="2">Muscle</tissue>
    </source>
</reference>
<proteinExistence type="predicted"/>
<evidence type="ECO:0000313" key="2">
    <source>
        <dbReference type="EMBL" id="TNN56773.1"/>
    </source>
</evidence>
<organism evidence="2 3">
    <name type="scientific">Liparis tanakae</name>
    <name type="common">Tanaka's snailfish</name>
    <dbReference type="NCBI Taxonomy" id="230148"/>
    <lineage>
        <taxon>Eukaryota</taxon>
        <taxon>Metazoa</taxon>
        <taxon>Chordata</taxon>
        <taxon>Craniata</taxon>
        <taxon>Vertebrata</taxon>
        <taxon>Euteleostomi</taxon>
        <taxon>Actinopterygii</taxon>
        <taxon>Neopterygii</taxon>
        <taxon>Teleostei</taxon>
        <taxon>Neoteleostei</taxon>
        <taxon>Acanthomorphata</taxon>
        <taxon>Eupercaria</taxon>
        <taxon>Perciformes</taxon>
        <taxon>Cottioidei</taxon>
        <taxon>Cottales</taxon>
        <taxon>Liparidae</taxon>
        <taxon>Liparis</taxon>
    </lineage>
</organism>
<feature type="region of interest" description="Disordered" evidence="1">
    <location>
        <begin position="1"/>
        <end position="28"/>
    </location>
</feature>
<comment type="caution">
    <text evidence="2">The sequence shown here is derived from an EMBL/GenBank/DDBJ whole genome shotgun (WGS) entry which is preliminary data.</text>
</comment>
<dbReference type="AlphaFoldDB" id="A0A4Z2GVJ6"/>
<accession>A0A4Z2GVJ6</accession>
<keyword evidence="3" id="KW-1185">Reference proteome</keyword>
<dbReference type="EMBL" id="SRLO01000421">
    <property type="protein sequence ID" value="TNN56773.1"/>
    <property type="molecule type" value="Genomic_DNA"/>
</dbReference>
<protein>
    <submittedName>
        <fullName evidence="2">Uncharacterized protein</fullName>
    </submittedName>
</protein>
<name>A0A4Z2GVJ6_9TELE</name>
<sequence>MRGAGGTDRGSPLGAARFNPSAALSHPPGGARGLCMVQRLFTRPRPLSAHITYLLLWDQHQLLCRRQVFHRSPLIDFTAFPPRLGIRKAPRP</sequence>